<keyword evidence="3" id="KW-1185">Reference proteome</keyword>
<dbReference type="EMBL" id="CP012401">
    <property type="protein sequence ID" value="ALG70239.1"/>
    <property type="molecule type" value="Genomic_DNA"/>
</dbReference>
<dbReference type="KEGG" id="ati:AL072_04145"/>
<reference evidence="2 3" key="2">
    <citation type="journal article" date="2016" name="Genome Announc.">
        <title>Complete Genome Sequence of a Strain of Azospirillum thiophilum Isolated from a Sulfide Spring.</title>
        <authorList>
            <person name="Fomenkov A."/>
            <person name="Vincze T."/>
            <person name="Grabovich M."/>
            <person name="Anton B.P."/>
            <person name="Dubinina G."/>
            <person name="Orlova M."/>
            <person name="Belousova E."/>
            <person name="Roberts R.J."/>
        </authorList>
    </citation>
    <scope>NUCLEOTIDE SEQUENCE [LARGE SCALE GENOMIC DNA]</scope>
    <source>
        <strain evidence="2 3">BV-S</strain>
    </source>
</reference>
<dbReference type="AlphaFoldDB" id="A0AAC9EX26"/>
<reference evidence="3" key="1">
    <citation type="submission" date="2015-08" db="EMBL/GenBank/DDBJ databases">
        <title>Complete Genome Sequence of Azospirillum thiophilum BV-S.</title>
        <authorList>
            <person name="Fomenkov A."/>
            <person name="Vincze T."/>
            <person name="Grabovich M."/>
            <person name="Dubinina G."/>
            <person name="Orlova M."/>
            <person name="Belousova E."/>
            <person name="Roberts R.J."/>
        </authorList>
    </citation>
    <scope>NUCLEOTIDE SEQUENCE [LARGE SCALE GENOMIC DNA]</scope>
    <source>
        <strain evidence="3">BV-S</strain>
    </source>
</reference>
<accession>A0AAC9EX26</accession>
<protein>
    <recommendedName>
        <fullName evidence="4">Antifreeze glycopeptide polyprotein</fullName>
    </recommendedName>
</protein>
<feature type="compositionally biased region" description="Low complexity" evidence="1">
    <location>
        <begin position="97"/>
        <end position="109"/>
    </location>
</feature>
<feature type="region of interest" description="Disordered" evidence="1">
    <location>
        <begin position="83"/>
        <end position="109"/>
    </location>
</feature>
<evidence type="ECO:0000256" key="1">
    <source>
        <dbReference type="SAM" id="MobiDB-lite"/>
    </source>
</evidence>
<evidence type="ECO:0008006" key="4">
    <source>
        <dbReference type="Google" id="ProtNLM"/>
    </source>
</evidence>
<evidence type="ECO:0000313" key="2">
    <source>
        <dbReference type="EMBL" id="ALG70239.1"/>
    </source>
</evidence>
<dbReference type="RefSeq" id="WP_045581393.1">
    <property type="nucleotide sequence ID" value="NZ_CP012401.1"/>
</dbReference>
<name>A0AAC9EX26_9PROT</name>
<organism evidence="2 3">
    <name type="scientific">Azospirillum thiophilum</name>
    <dbReference type="NCBI Taxonomy" id="528244"/>
    <lineage>
        <taxon>Bacteria</taxon>
        <taxon>Pseudomonadati</taxon>
        <taxon>Pseudomonadota</taxon>
        <taxon>Alphaproteobacteria</taxon>
        <taxon>Rhodospirillales</taxon>
        <taxon>Azospirillaceae</taxon>
        <taxon>Azospirillum</taxon>
    </lineage>
</organism>
<evidence type="ECO:0000313" key="3">
    <source>
        <dbReference type="Proteomes" id="UP000069935"/>
    </source>
</evidence>
<sequence>MSASRAEPGPPHAAGLPAGSPAAGWLGAGWPGAGWIAGGLAMLCWSAAAGAQALGPPVRLTPDPVRPEMAAPASPVPVPARVAAPPAAPSVPPVAPPSSALPSSTPPSVVSPVVARPVPVAREPLGAPDPDGAGLLSGVQGLGAEPWRGLGRAELLPLIAALPVDTPSPATKALERRLLLSAGSPAIATGEAPPPRGFGALRIETLSRIGDPAGAAGLAALLPAALAADESAARALTDAELTRGGLDCPRALARGKGFASDYWTRLALFCHARVGNRAGTDEALAALRSSGARRSDPFLMVADALAGAARPPARALALQGGGDGLALTLAAMRTARIAVPPDRLPLDNPQALAAVATNPSTDPTTRAAAGERAAAALFLDGRQLIDLYVQVQPRGDELLRVKDIAQRDRTARSRALVHQAMAAAMDGQRRVGLASLAVELVDPRLRAGPVGAAAAGLLDTVSPTGDAAALAPAAARLYYALGRLDQGRRWHDLALRSGRSADTAWLWPLAVVATGRGGDDPRGLAAWLDEALRGADTPARARIAGQLALLQALGVAVPDEAWLTVTDGAGPPTGSDAGVDPALWQRLGDAAAGGRIGETVVAALLLLGEAGPAGVPPVVTARVAANLKAVGLEADGRALAREAMAALAGPAVATAPAASPP</sequence>
<gene>
    <name evidence="2" type="ORF">AL072_04145</name>
</gene>
<dbReference type="Proteomes" id="UP000069935">
    <property type="component" value="Chromosome 1"/>
</dbReference>
<proteinExistence type="predicted"/>
<feature type="compositionally biased region" description="Pro residues" evidence="1">
    <location>
        <begin position="86"/>
        <end position="96"/>
    </location>
</feature>